<name>A0AAD6VRY3_9AGAR</name>
<evidence type="ECO:0000256" key="1">
    <source>
        <dbReference type="ARBA" id="ARBA00006765"/>
    </source>
</evidence>
<organism evidence="3 4">
    <name type="scientific">Mycena pura</name>
    <dbReference type="NCBI Taxonomy" id="153505"/>
    <lineage>
        <taxon>Eukaryota</taxon>
        <taxon>Fungi</taxon>
        <taxon>Dikarya</taxon>
        <taxon>Basidiomycota</taxon>
        <taxon>Agaricomycotina</taxon>
        <taxon>Agaricomycetes</taxon>
        <taxon>Agaricomycetidae</taxon>
        <taxon>Agaricales</taxon>
        <taxon>Marasmiineae</taxon>
        <taxon>Mycenaceae</taxon>
        <taxon>Mycena</taxon>
    </lineage>
</organism>
<keyword evidence="2" id="KW-1133">Transmembrane helix</keyword>
<dbReference type="GO" id="GO:0005509">
    <property type="term" value="F:calcium ion binding"/>
    <property type="evidence" value="ECO:0007669"/>
    <property type="project" value="TreeGrafter"/>
</dbReference>
<protein>
    <submittedName>
        <fullName evidence="3">Caleosin</fullName>
    </submittedName>
</protein>
<dbReference type="GO" id="GO:0004497">
    <property type="term" value="F:monooxygenase activity"/>
    <property type="evidence" value="ECO:0007669"/>
    <property type="project" value="TreeGrafter"/>
</dbReference>
<evidence type="ECO:0000256" key="2">
    <source>
        <dbReference type="SAM" id="Phobius"/>
    </source>
</evidence>
<reference evidence="3" key="1">
    <citation type="submission" date="2023-03" db="EMBL/GenBank/DDBJ databases">
        <title>Massive genome expansion in bonnet fungi (Mycena s.s.) driven by repeated elements and novel gene families across ecological guilds.</title>
        <authorList>
            <consortium name="Lawrence Berkeley National Laboratory"/>
            <person name="Harder C.B."/>
            <person name="Miyauchi S."/>
            <person name="Viragh M."/>
            <person name="Kuo A."/>
            <person name="Thoen E."/>
            <person name="Andreopoulos B."/>
            <person name="Lu D."/>
            <person name="Skrede I."/>
            <person name="Drula E."/>
            <person name="Henrissat B."/>
            <person name="Morin E."/>
            <person name="Kohler A."/>
            <person name="Barry K."/>
            <person name="LaButti K."/>
            <person name="Morin E."/>
            <person name="Salamov A."/>
            <person name="Lipzen A."/>
            <person name="Mereny Z."/>
            <person name="Hegedus B."/>
            <person name="Baldrian P."/>
            <person name="Stursova M."/>
            <person name="Weitz H."/>
            <person name="Taylor A."/>
            <person name="Grigoriev I.V."/>
            <person name="Nagy L.G."/>
            <person name="Martin F."/>
            <person name="Kauserud H."/>
        </authorList>
    </citation>
    <scope>NUCLEOTIDE SEQUENCE</scope>
    <source>
        <strain evidence="3">9144</strain>
    </source>
</reference>
<evidence type="ECO:0000313" key="3">
    <source>
        <dbReference type="EMBL" id="KAJ7220837.1"/>
    </source>
</evidence>
<sequence length="194" mass="21844">MVSINPERTAAADGRTALERHVAFFDADKDDIIWPSDTYRGFVAIGFGVFFSLLSMVVIHSGFSYLTFRIWKVLPDPCFRLRVSNIRGALHGSDLRTYTQSGAFDERRFSYVFDRYSAPPHTHMSYADGLRMVRDNRSAFDPFGWFAAVFEWGSTYLLLGGADGGVARQDVHDLLDGTLFPKLAARNADKKKAE</sequence>
<accession>A0AAD6VRY3</accession>
<comment type="caution">
    <text evidence="3">The sequence shown here is derived from an EMBL/GenBank/DDBJ whole genome shotgun (WGS) entry which is preliminary data.</text>
</comment>
<dbReference type="PANTHER" id="PTHR31495">
    <property type="entry name" value="PEROXYGENASE 3-RELATED"/>
    <property type="match status" value="1"/>
</dbReference>
<evidence type="ECO:0000313" key="4">
    <source>
        <dbReference type="Proteomes" id="UP001219525"/>
    </source>
</evidence>
<dbReference type="Pfam" id="PF05042">
    <property type="entry name" value="Caleosin"/>
    <property type="match status" value="1"/>
</dbReference>
<keyword evidence="4" id="KW-1185">Reference proteome</keyword>
<dbReference type="AlphaFoldDB" id="A0AAD6VRY3"/>
<proteinExistence type="inferred from homology"/>
<dbReference type="InterPro" id="IPR007736">
    <property type="entry name" value="Caleosin-related"/>
</dbReference>
<keyword evidence="2" id="KW-0812">Transmembrane</keyword>
<comment type="similarity">
    <text evidence="1">Belongs to the caleosin family.</text>
</comment>
<feature type="transmembrane region" description="Helical" evidence="2">
    <location>
        <begin position="42"/>
        <end position="66"/>
    </location>
</feature>
<dbReference type="PANTHER" id="PTHR31495:SF0">
    <property type="entry name" value="BINDING PROTEIN CALEOSIN, PUTATIVE (AFU_ORTHOLOGUE AFUA_5G13750)-RELATED"/>
    <property type="match status" value="1"/>
</dbReference>
<gene>
    <name evidence="3" type="ORF">GGX14DRAFT_204103</name>
</gene>
<dbReference type="EMBL" id="JARJCW010000009">
    <property type="protein sequence ID" value="KAJ7220837.1"/>
    <property type="molecule type" value="Genomic_DNA"/>
</dbReference>
<dbReference type="Proteomes" id="UP001219525">
    <property type="component" value="Unassembled WGS sequence"/>
</dbReference>
<keyword evidence="2" id="KW-0472">Membrane</keyword>